<dbReference type="PANTHER" id="PTHR43004">
    <property type="entry name" value="TRK SYSTEM POTASSIUM UPTAKE PROTEIN"/>
    <property type="match status" value="1"/>
</dbReference>
<evidence type="ECO:0000313" key="7">
    <source>
        <dbReference type="Proteomes" id="UP000054538"/>
    </source>
</evidence>
<evidence type="ECO:0000256" key="4">
    <source>
        <dbReference type="ARBA" id="ARBA00023002"/>
    </source>
</evidence>
<sequence length="578" mass="64446">MSSQACVLRVGSGPAGLVAALTLLRNGVQVRIIDKEPTFRRGQRGSGMTPRSLELFRLLEVPEVERTAKPPFPLRIYQPGTLTPVKTFPLTPHMDPTPNFPYYNPRMIGQETLEAILRSHLEKLSCFVELGTELESFEQDNERVLARILRRNHDEKHPETVDCHWIIGADGAKGKTRKLLNLTFIGETKDDIVFITGDTRFSSQSIDREHWHIFSGGDTKSLNIRPSDEIAPDGFQFHMMGSGISHLMSDHEALFDHIRSVTTAMDIEFRDLSWVSDFRPNVRMVKEFGVGRVFVAGDAAHVHSPTGGQVNKLACISSQCQNDALPLGYELQHTRRVQPCLEIIIGYQVTRPPSLLATYTAERLPVIAEMLKLTTQVLSKTVALTTNTAQDTLQHKQRMHMLGVNYRCSPIVLDEFTPHPADVDAYGPIHMTDLVAGDRAPDAPSLQPYEGGPDGAVVALPERHRLFDIFRPWYHTILLFTADIAWAKVVARSIVLDPAIIRKVVVIPGSAPDPNECDSDFDIILRDDKEHAFGGYHPGKEESRIFVVRPDGFLGAIVKGQDGLRRYFGGMFGLSAGH</sequence>
<reference evidence="6 7" key="1">
    <citation type="submission" date="2014-04" db="EMBL/GenBank/DDBJ databases">
        <authorList>
            <consortium name="DOE Joint Genome Institute"/>
            <person name="Kuo A."/>
            <person name="Kohler A."/>
            <person name="Jargeat P."/>
            <person name="Nagy L.G."/>
            <person name="Floudas D."/>
            <person name="Copeland A."/>
            <person name="Barry K.W."/>
            <person name="Cichocki N."/>
            <person name="Veneault-Fourrey C."/>
            <person name="LaButti K."/>
            <person name="Lindquist E.A."/>
            <person name="Lipzen A."/>
            <person name="Lundell T."/>
            <person name="Morin E."/>
            <person name="Murat C."/>
            <person name="Sun H."/>
            <person name="Tunlid A."/>
            <person name="Henrissat B."/>
            <person name="Grigoriev I.V."/>
            <person name="Hibbett D.S."/>
            <person name="Martin F."/>
            <person name="Nordberg H.P."/>
            <person name="Cantor M.N."/>
            <person name="Hua S.X."/>
        </authorList>
    </citation>
    <scope>NUCLEOTIDE SEQUENCE [LARGE SCALE GENOMIC DNA]</scope>
    <source>
        <strain evidence="6 7">Ve08.2h10</strain>
    </source>
</reference>
<dbReference type="PRINTS" id="PR00420">
    <property type="entry name" value="RNGMNOXGNASE"/>
</dbReference>
<keyword evidence="2" id="KW-0285">Flavoprotein</keyword>
<dbReference type="AlphaFoldDB" id="A0A0D0D522"/>
<dbReference type="SUPFAM" id="SSF51905">
    <property type="entry name" value="FAD/NAD(P)-binding domain"/>
    <property type="match status" value="1"/>
</dbReference>
<keyword evidence="4" id="KW-0560">Oxidoreductase</keyword>
<feature type="domain" description="FAD-binding" evidence="5">
    <location>
        <begin position="7"/>
        <end position="309"/>
    </location>
</feature>
<dbReference type="HOGENOM" id="CLU_009665_20_3_1"/>
<dbReference type="STRING" id="930991.A0A0D0D522"/>
<dbReference type="InterPro" id="IPR002938">
    <property type="entry name" value="FAD-bd"/>
</dbReference>
<dbReference type="PANTHER" id="PTHR43004:SF19">
    <property type="entry name" value="BINDING MONOOXYGENASE, PUTATIVE (JCVI)-RELATED"/>
    <property type="match status" value="1"/>
</dbReference>
<dbReference type="Gene3D" id="3.40.30.120">
    <property type="match status" value="1"/>
</dbReference>
<accession>A0A0D0D522</accession>
<dbReference type="Pfam" id="PF01494">
    <property type="entry name" value="FAD_binding_3"/>
    <property type="match status" value="1"/>
</dbReference>
<proteinExistence type="predicted"/>
<evidence type="ECO:0000256" key="1">
    <source>
        <dbReference type="ARBA" id="ARBA00001974"/>
    </source>
</evidence>
<dbReference type="OrthoDB" id="2690153at2759"/>
<name>A0A0D0D522_9AGAM</name>
<comment type="cofactor">
    <cofactor evidence="1">
        <name>FAD</name>
        <dbReference type="ChEBI" id="CHEBI:57692"/>
    </cofactor>
</comment>
<dbReference type="Gene3D" id="3.50.50.60">
    <property type="entry name" value="FAD/NAD(P)-binding domain"/>
    <property type="match status" value="1"/>
</dbReference>
<evidence type="ECO:0000259" key="5">
    <source>
        <dbReference type="Pfam" id="PF01494"/>
    </source>
</evidence>
<evidence type="ECO:0000256" key="2">
    <source>
        <dbReference type="ARBA" id="ARBA00022630"/>
    </source>
</evidence>
<dbReference type="InterPro" id="IPR036188">
    <property type="entry name" value="FAD/NAD-bd_sf"/>
</dbReference>
<protein>
    <recommendedName>
        <fullName evidence="5">FAD-binding domain-containing protein</fullName>
    </recommendedName>
</protein>
<dbReference type="InParanoid" id="A0A0D0D522"/>
<evidence type="ECO:0000313" key="6">
    <source>
        <dbReference type="EMBL" id="KIK91707.1"/>
    </source>
</evidence>
<dbReference type="EMBL" id="KN825358">
    <property type="protein sequence ID" value="KIK91707.1"/>
    <property type="molecule type" value="Genomic_DNA"/>
</dbReference>
<reference evidence="7" key="2">
    <citation type="submission" date="2015-01" db="EMBL/GenBank/DDBJ databases">
        <title>Evolutionary Origins and Diversification of the Mycorrhizal Mutualists.</title>
        <authorList>
            <consortium name="DOE Joint Genome Institute"/>
            <consortium name="Mycorrhizal Genomics Consortium"/>
            <person name="Kohler A."/>
            <person name="Kuo A."/>
            <person name="Nagy L.G."/>
            <person name="Floudas D."/>
            <person name="Copeland A."/>
            <person name="Barry K.W."/>
            <person name="Cichocki N."/>
            <person name="Veneault-Fourrey C."/>
            <person name="LaButti K."/>
            <person name="Lindquist E.A."/>
            <person name="Lipzen A."/>
            <person name="Lundell T."/>
            <person name="Morin E."/>
            <person name="Murat C."/>
            <person name="Riley R."/>
            <person name="Ohm R."/>
            <person name="Sun H."/>
            <person name="Tunlid A."/>
            <person name="Henrissat B."/>
            <person name="Grigoriev I.V."/>
            <person name="Hibbett D.S."/>
            <person name="Martin F."/>
        </authorList>
    </citation>
    <scope>NUCLEOTIDE SEQUENCE [LARGE SCALE GENOMIC DNA]</scope>
    <source>
        <strain evidence="7">Ve08.2h10</strain>
    </source>
</reference>
<evidence type="ECO:0000256" key="3">
    <source>
        <dbReference type="ARBA" id="ARBA00022827"/>
    </source>
</evidence>
<dbReference type="Proteomes" id="UP000054538">
    <property type="component" value="Unassembled WGS sequence"/>
</dbReference>
<gene>
    <name evidence="6" type="ORF">PAXRUDRAFT_13640</name>
</gene>
<organism evidence="6 7">
    <name type="scientific">Paxillus rubicundulus Ve08.2h10</name>
    <dbReference type="NCBI Taxonomy" id="930991"/>
    <lineage>
        <taxon>Eukaryota</taxon>
        <taxon>Fungi</taxon>
        <taxon>Dikarya</taxon>
        <taxon>Basidiomycota</taxon>
        <taxon>Agaricomycotina</taxon>
        <taxon>Agaricomycetes</taxon>
        <taxon>Agaricomycetidae</taxon>
        <taxon>Boletales</taxon>
        <taxon>Paxilineae</taxon>
        <taxon>Paxillaceae</taxon>
        <taxon>Paxillus</taxon>
    </lineage>
</organism>
<keyword evidence="7" id="KW-1185">Reference proteome</keyword>
<dbReference type="GO" id="GO:0016709">
    <property type="term" value="F:oxidoreductase activity, acting on paired donors, with incorporation or reduction of molecular oxygen, NAD(P)H as one donor, and incorporation of one atom of oxygen"/>
    <property type="evidence" value="ECO:0007669"/>
    <property type="project" value="UniProtKB-ARBA"/>
</dbReference>
<dbReference type="Gene3D" id="3.30.70.2450">
    <property type="match status" value="1"/>
</dbReference>
<keyword evidence="3" id="KW-0274">FAD</keyword>
<dbReference type="InterPro" id="IPR050641">
    <property type="entry name" value="RIFMO-like"/>
</dbReference>
<dbReference type="GO" id="GO:0071949">
    <property type="term" value="F:FAD binding"/>
    <property type="evidence" value="ECO:0007669"/>
    <property type="project" value="InterPro"/>
</dbReference>